<proteinExistence type="predicted"/>
<reference evidence="1 2" key="1">
    <citation type="journal article" date="2021" name="ISME Commun">
        <title>Automated analysis of genomic sequences facilitates high-throughput and comprehensive description of bacteria.</title>
        <authorList>
            <person name="Hitch T.C.A."/>
        </authorList>
    </citation>
    <scope>NUCLEOTIDE SEQUENCE [LARGE SCALE GENOMIC DNA]</scope>
    <source>
        <strain evidence="1 2">Sanger_03</strain>
    </source>
</reference>
<evidence type="ECO:0000313" key="1">
    <source>
        <dbReference type="EMBL" id="MCU6685549.1"/>
    </source>
</evidence>
<protein>
    <submittedName>
        <fullName evidence="1">Uncharacterized protein</fullName>
    </submittedName>
</protein>
<sequence length="252" mass="30024">MERVKQKLIDLFLDASNYQSQFKRKLYEDAFTKYYKKHKALFEEIIAMCENAEDADQVIEELSAVIPEYAHEQINQIQKKRKRSSRILDYNLDMITFVFPAIVYDENEYCVKLADAILEKWNRPPIEGNIQWTSYEKLQGGFRRRLCYITTAVCESQNKADDCYELKLLRSYRDSYLMSSEEGNAVVEEYYDVAPTIVNHINKRENASEIYNEIYDRYICPCIRLLEQGKKEECREVYTEMVKGLKRQYLYS</sequence>
<comment type="caution">
    <text evidence="1">The sequence shown here is derived from an EMBL/GenBank/DDBJ whole genome shotgun (WGS) entry which is preliminary data.</text>
</comment>
<dbReference type="EMBL" id="JAOQJU010000002">
    <property type="protein sequence ID" value="MCU6685549.1"/>
    <property type="molecule type" value="Genomic_DNA"/>
</dbReference>
<accession>A0ABT2RK41</accession>
<dbReference type="NCBIfam" id="NF041770">
    <property type="entry name" value="CFI_box_CTERM"/>
    <property type="match status" value="1"/>
</dbReference>
<dbReference type="InterPro" id="IPR049886">
    <property type="entry name" value="CFI_box_CTERM_dom"/>
</dbReference>
<evidence type="ECO:0000313" key="2">
    <source>
        <dbReference type="Proteomes" id="UP001652431"/>
    </source>
</evidence>
<name>A0ABT2RK41_9FIRM</name>
<gene>
    <name evidence="1" type="ORF">OCV99_03080</name>
</gene>
<organism evidence="1 2">
    <name type="scientific">Dorea acetigenes</name>
    <dbReference type="NCBI Taxonomy" id="2981787"/>
    <lineage>
        <taxon>Bacteria</taxon>
        <taxon>Bacillati</taxon>
        <taxon>Bacillota</taxon>
        <taxon>Clostridia</taxon>
        <taxon>Lachnospirales</taxon>
        <taxon>Lachnospiraceae</taxon>
        <taxon>Dorea</taxon>
    </lineage>
</organism>
<dbReference type="RefSeq" id="WP_158368050.1">
    <property type="nucleotide sequence ID" value="NZ_JAOQJU010000002.1"/>
</dbReference>
<keyword evidence="2" id="KW-1185">Reference proteome</keyword>
<dbReference type="Proteomes" id="UP001652431">
    <property type="component" value="Unassembled WGS sequence"/>
</dbReference>